<evidence type="ECO:0000256" key="1">
    <source>
        <dbReference type="ARBA" id="ARBA00004651"/>
    </source>
</evidence>
<dbReference type="AlphaFoldDB" id="A0A1D8GQZ9"/>
<evidence type="ECO:0000256" key="5">
    <source>
        <dbReference type="ARBA" id="ARBA00023136"/>
    </source>
</evidence>
<organism evidence="7 8">
    <name type="scientific">Geosporobacter ferrireducens</name>
    <dbReference type="NCBI Taxonomy" id="1424294"/>
    <lineage>
        <taxon>Bacteria</taxon>
        <taxon>Bacillati</taxon>
        <taxon>Bacillota</taxon>
        <taxon>Clostridia</taxon>
        <taxon>Peptostreptococcales</taxon>
        <taxon>Thermotaleaceae</taxon>
        <taxon>Geosporobacter</taxon>
    </lineage>
</organism>
<feature type="transmembrane region" description="Helical" evidence="6">
    <location>
        <begin position="280"/>
        <end position="300"/>
    </location>
</feature>
<keyword evidence="5 6" id="KW-0472">Membrane</keyword>
<dbReference type="GO" id="GO:0005886">
    <property type="term" value="C:plasma membrane"/>
    <property type="evidence" value="ECO:0007669"/>
    <property type="project" value="UniProtKB-SubCell"/>
</dbReference>
<dbReference type="InterPro" id="IPR018385">
    <property type="entry name" value="C4_dicarb_anaerob_car-like"/>
</dbReference>
<dbReference type="KEGG" id="gfe:Gferi_25115"/>
<feature type="transmembrane region" description="Helical" evidence="6">
    <location>
        <begin position="438"/>
        <end position="457"/>
    </location>
</feature>
<sequence>MFKVPHSFVIILFIIIFAVAFTWIIPAGEFERTKNDLGITVVNPTTFKYIDSSHVSLFSIPLYIINGFIKSADLFFLIILSGGAFNVITSSGALQAAVGKVAKKFSTKESIFIPILTLLFGLICTTQGVNIFIGFAPVIVMIVRAMGFDSIVGAGIILLGGAVGFSTGTLNPNTTIIAQKLADLPLYSGIEFRILSFLVYMAVTNIFLVRYAKSVRKNPQSSSMYDLDIMDQSIVGRDLDTFGDMNARNWFVMLSLAGTLAVIVYGGVKLDWGLSESSAAFIWLGIVAGIAAGYGPSKIASCFIDGAKKMVSAAMIIGLARAVPEVLTSGKIIDTIVNGLGIILGTVPRFAQGIAMYIANNFINAFITSGSGQASATMPIIIPLSDIVGITRQTSVLAFNFGDGFSNYILPTSTALMGILGVTNIPYDRWMKFMWKMYLVWVLTGCVLVFTAQMIHLGPM</sequence>
<dbReference type="Pfam" id="PF03606">
    <property type="entry name" value="DcuC"/>
    <property type="match status" value="1"/>
</dbReference>
<feature type="transmembrane region" description="Helical" evidence="6">
    <location>
        <begin position="74"/>
        <end position="98"/>
    </location>
</feature>
<dbReference type="PANTHER" id="PTHR43652">
    <property type="entry name" value="BASIC AMINO ACID ANTIPORTER YFCC-RELATED"/>
    <property type="match status" value="1"/>
</dbReference>
<dbReference type="EMBL" id="CP017269">
    <property type="protein sequence ID" value="AOT73298.1"/>
    <property type="molecule type" value="Genomic_DNA"/>
</dbReference>
<evidence type="ECO:0000256" key="2">
    <source>
        <dbReference type="ARBA" id="ARBA00022475"/>
    </source>
</evidence>
<accession>A0A1D8GQZ9</accession>
<keyword evidence="2" id="KW-1003">Cell membrane</keyword>
<dbReference type="STRING" id="1424294.Gferi_25115"/>
<keyword evidence="8" id="KW-1185">Reference proteome</keyword>
<evidence type="ECO:0000256" key="6">
    <source>
        <dbReference type="SAM" id="Phobius"/>
    </source>
</evidence>
<protein>
    <submittedName>
        <fullName evidence="7">C4-dicarboxylate ABC transporter</fullName>
    </submittedName>
</protein>
<evidence type="ECO:0000313" key="8">
    <source>
        <dbReference type="Proteomes" id="UP000095743"/>
    </source>
</evidence>
<feature type="transmembrane region" description="Helical" evidence="6">
    <location>
        <begin position="6"/>
        <end position="25"/>
    </location>
</feature>
<evidence type="ECO:0000256" key="3">
    <source>
        <dbReference type="ARBA" id="ARBA00022692"/>
    </source>
</evidence>
<name>A0A1D8GQZ9_9FIRM</name>
<reference evidence="7 8" key="1">
    <citation type="submission" date="2016-09" db="EMBL/GenBank/DDBJ databases">
        <title>Genomic analysis reveals versatility of anaerobic energy metabolism of Geosporobacter ferrireducens IRF9 of phylum Firmicutes.</title>
        <authorList>
            <person name="Kim S.-J."/>
        </authorList>
    </citation>
    <scope>NUCLEOTIDE SEQUENCE [LARGE SCALE GENOMIC DNA]</scope>
    <source>
        <strain evidence="7 8">IRF9</strain>
    </source>
</reference>
<feature type="transmembrane region" description="Helical" evidence="6">
    <location>
        <begin position="110"/>
        <end position="143"/>
    </location>
</feature>
<proteinExistence type="predicted"/>
<evidence type="ECO:0000256" key="4">
    <source>
        <dbReference type="ARBA" id="ARBA00022989"/>
    </source>
</evidence>
<feature type="transmembrane region" description="Helical" evidence="6">
    <location>
        <begin position="150"/>
        <end position="170"/>
    </location>
</feature>
<feature type="transmembrane region" description="Helical" evidence="6">
    <location>
        <begin position="190"/>
        <end position="209"/>
    </location>
</feature>
<dbReference type="PANTHER" id="PTHR43652:SF2">
    <property type="entry name" value="BASIC AMINO ACID ANTIPORTER YFCC-RELATED"/>
    <property type="match status" value="1"/>
</dbReference>
<dbReference type="Proteomes" id="UP000095743">
    <property type="component" value="Chromosome"/>
</dbReference>
<dbReference type="InterPro" id="IPR051679">
    <property type="entry name" value="DASS-Related_Transporters"/>
</dbReference>
<feature type="transmembrane region" description="Helical" evidence="6">
    <location>
        <begin position="250"/>
        <end position="268"/>
    </location>
</feature>
<comment type="subcellular location">
    <subcellularLocation>
        <location evidence="1">Cell membrane</location>
        <topology evidence="1">Multi-pass membrane protein</topology>
    </subcellularLocation>
</comment>
<keyword evidence="4 6" id="KW-1133">Transmembrane helix</keyword>
<keyword evidence="3 6" id="KW-0812">Transmembrane</keyword>
<evidence type="ECO:0000313" key="7">
    <source>
        <dbReference type="EMBL" id="AOT73298.1"/>
    </source>
</evidence>
<gene>
    <name evidence="7" type="ORF">Gferi_25115</name>
</gene>